<dbReference type="EMBL" id="CP006850">
    <property type="protein sequence ID" value="AHH15440.1"/>
    <property type="molecule type" value="Genomic_DNA"/>
</dbReference>
<dbReference type="HOGENOM" id="CLU_2143253_0_0_11"/>
<gene>
    <name evidence="2" type="ORF">NONO_c06280</name>
</gene>
<dbReference type="eggNOG" id="ENOG5031EWX">
    <property type="taxonomic scope" value="Bacteria"/>
</dbReference>
<dbReference type="Gene3D" id="2.60.120.10">
    <property type="entry name" value="Jelly Rolls"/>
    <property type="match status" value="1"/>
</dbReference>
<keyword evidence="3" id="KW-1185">Reference proteome</keyword>
<accession>W5T802</accession>
<sequence>MTHTPIATGTLDWEPRDGDAPQARRMLAGPGLTLVRISFRRDQILDDHRAPGPILVSCVHGAITLDVHTADGAETHELAPGTTVYIAGGDVHRLVAREDAVVQVTLQRDITG</sequence>
<dbReference type="AlphaFoldDB" id="W5T802"/>
<feature type="region of interest" description="Disordered" evidence="1">
    <location>
        <begin position="1"/>
        <end position="22"/>
    </location>
</feature>
<evidence type="ECO:0000256" key="1">
    <source>
        <dbReference type="SAM" id="MobiDB-lite"/>
    </source>
</evidence>
<dbReference type="RefSeq" id="WP_025346969.1">
    <property type="nucleotide sequence ID" value="NZ_CP006850.1"/>
</dbReference>
<organism evidence="2 3">
    <name type="scientific">Nocardia nova SH22a</name>
    <dbReference type="NCBI Taxonomy" id="1415166"/>
    <lineage>
        <taxon>Bacteria</taxon>
        <taxon>Bacillati</taxon>
        <taxon>Actinomycetota</taxon>
        <taxon>Actinomycetes</taxon>
        <taxon>Mycobacteriales</taxon>
        <taxon>Nocardiaceae</taxon>
        <taxon>Nocardia</taxon>
    </lineage>
</organism>
<dbReference type="STRING" id="1415166.NONO_c06280"/>
<dbReference type="KEGG" id="nno:NONO_c06280"/>
<dbReference type="InterPro" id="IPR011051">
    <property type="entry name" value="RmlC_Cupin_sf"/>
</dbReference>
<dbReference type="Proteomes" id="UP000019150">
    <property type="component" value="Chromosome"/>
</dbReference>
<dbReference type="InterPro" id="IPR014710">
    <property type="entry name" value="RmlC-like_jellyroll"/>
</dbReference>
<evidence type="ECO:0000313" key="3">
    <source>
        <dbReference type="Proteomes" id="UP000019150"/>
    </source>
</evidence>
<protein>
    <recommendedName>
        <fullName evidence="4">Cupin domain-containing protein</fullName>
    </recommendedName>
</protein>
<dbReference type="OrthoDB" id="1121052at2"/>
<dbReference type="PATRIC" id="fig|1415166.3.peg.642"/>
<proteinExistence type="predicted"/>
<reference evidence="2 3" key="1">
    <citation type="journal article" date="2014" name="Appl. Environ. Microbiol.">
        <title>Insights into the Microbial Degradation of Rubber and Gutta-Percha by Analysis of the Complete Genome of Nocardia nova SH22a.</title>
        <authorList>
            <person name="Luo Q."/>
            <person name="Hiessl S."/>
            <person name="Poehlein A."/>
            <person name="Daniel R."/>
            <person name="Steinbuchel A."/>
        </authorList>
    </citation>
    <scope>NUCLEOTIDE SEQUENCE [LARGE SCALE GENOMIC DNA]</scope>
    <source>
        <strain evidence="2">SH22a</strain>
    </source>
</reference>
<name>W5T802_9NOCA</name>
<dbReference type="SUPFAM" id="SSF51182">
    <property type="entry name" value="RmlC-like cupins"/>
    <property type="match status" value="1"/>
</dbReference>
<evidence type="ECO:0008006" key="4">
    <source>
        <dbReference type="Google" id="ProtNLM"/>
    </source>
</evidence>
<evidence type="ECO:0000313" key="2">
    <source>
        <dbReference type="EMBL" id="AHH15440.1"/>
    </source>
</evidence>